<proteinExistence type="predicted"/>
<sequence length="196" mass="21178">MWSSYTACSPSTGINGSVCEEPLLKSVVVNERSGAHCGGCKQVSWDCQAGLALDLLRPRAESKPPTGAEAQGSKSQHLGLKPKLEQLSFAGPSVAYGFGQLPWLLYGENQLLWYSSGGVRSLLFHHSLASTLQASSVTNPALSVTMDTKTSKRKKHTSPTREVKKRDTFGGASFAFIKVYDKTPTDFLLMIGSNHE</sequence>
<gene>
    <name evidence="1" type="ORF">UY3_15552</name>
</gene>
<keyword evidence="2" id="KW-1185">Reference proteome</keyword>
<dbReference type="AlphaFoldDB" id="M7B5I4"/>
<reference evidence="2" key="1">
    <citation type="journal article" date="2013" name="Nat. Genet.">
        <title>The draft genomes of soft-shell turtle and green sea turtle yield insights into the development and evolution of the turtle-specific body plan.</title>
        <authorList>
            <person name="Wang Z."/>
            <person name="Pascual-Anaya J."/>
            <person name="Zadissa A."/>
            <person name="Li W."/>
            <person name="Niimura Y."/>
            <person name="Huang Z."/>
            <person name="Li C."/>
            <person name="White S."/>
            <person name="Xiong Z."/>
            <person name="Fang D."/>
            <person name="Wang B."/>
            <person name="Ming Y."/>
            <person name="Chen Y."/>
            <person name="Zheng Y."/>
            <person name="Kuraku S."/>
            <person name="Pignatelli M."/>
            <person name="Herrero J."/>
            <person name="Beal K."/>
            <person name="Nozawa M."/>
            <person name="Li Q."/>
            <person name="Wang J."/>
            <person name="Zhang H."/>
            <person name="Yu L."/>
            <person name="Shigenobu S."/>
            <person name="Wang J."/>
            <person name="Liu J."/>
            <person name="Flicek P."/>
            <person name="Searle S."/>
            <person name="Wang J."/>
            <person name="Kuratani S."/>
            <person name="Yin Y."/>
            <person name="Aken B."/>
            <person name="Zhang G."/>
            <person name="Irie N."/>
        </authorList>
    </citation>
    <scope>NUCLEOTIDE SEQUENCE [LARGE SCALE GENOMIC DNA]</scope>
</reference>
<organism evidence="1 2">
    <name type="scientific">Chelonia mydas</name>
    <name type="common">Green sea-turtle</name>
    <name type="synonym">Chelonia agassizi</name>
    <dbReference type="NCBI Taxonomy" id="8469"/>
    <lineage>
        <taxon>Eukaryota</taxon>
        <taxon>Metazoa</taxon>
        <taxon>Chordata</taxon>
        <taxon>Craniata</taxon>
        <taxon>Vertebrata</taxon>
        <taxon>Euteleostomi</taxon>
        <taxon>Archelosauria</taxon>
        <taxon>Testudinata</taxon>
        <taxon>Testudines</taxon>
        <taxon>Cryptodira</taxon>
        <taxon>Durocryptodira</taxon>
        <taxon>Americhelydia</taxon>
        <taxon>Chelonioidea</taxon>
        <taxon>Cheloniidae</taxon>
        <taxon>Chelonia</taxon>
    </lineage>
</organism>
<protein>
    <submittedName>
        <fullName evidence="1">Uncharacterized protein</fullName>
    </submittedName>
</protein>
<evidence type="ECO:0000313" key="1">
    <source>
        <dbReference type="EMBL" id="EMP27398.1"/>
    </source>
</evidence>
<name>M7B5I4_CHEMY</name>
<dbReference type="Proteomes" id="UP000031443">
    <property type="component" value="Unassembled WGS sequence"/>
</dbReference>
<accession>M7B5I4</accession>
<dbReference type="EMBL" id="KB570890">
    <property type="protein sequence ID" value="EMP27398.1"/>
    <property type="molecule type" value="Genomic_DNA"/>
</dbReference>
<evidence type="ECO:0000313" key="2">
    <source>
        <dbReference type="Proteomes" id="UP000031443"/>
    </source>
</evidence>